<accession>A0A9D1RRE0</accession>
<dbReference type="AlphaFoldDB" id="A0A9D1RRE0"/>
<evidence type="ECO:0000256" key="4">
    <source>
        <dbReference type="ARBA" id="ARBA00022692"/>
    </source>
</evidence>
<evidence type="ECO:0000256" key="3">
    <source>
        <dbReference type="ARBA" id="ARBA00022475"/>
    </source>
</evidence>
<proteinExistence type="inferred from homology"/>
<feature type="domain" description="ABC transmembrane type-1" evidence="8">
    <location>
        <begin position="95"/>
        <end position="302"/>
    </location>
</feature>
<dbReference type="InterPro" id="IPR035906">
    <property type="entry name" value="MetI-like_sf"/>
</dbReference>
<evidence type="ECO:0000259" key="8">
    <source>
        <dbReference type="PROSITE" id="PS50928"/>
    </source>
</evidence>
<comment type="similarity">
    <text evidence="7">Belongs to the binding-protein-dependent transport system permease family.</text>
</comment>
<keyword evidence="3" id="KW-1003">Cell membrane</keyword>
<feature type="transmembrane region" description="Helical" evidence="7">
    <location>
        <begin position="99"/>
        <end position="123"/>
    </location>
</feature>
<dbReference type="Pfam" id="PF19300">
    <property type="entry name" value="BPD_transp_1_N"/>
    <property type="match status" value="1"/>
</dbReference>
<dbReference type="Pfam" id="PF00528">
    <property type="entry name" value="BPD_transp_1"/>
    <property type="match status" value="1"/>
</dbReference>
<comment type="caution">
    <text evidence="9">The sequence shown here is derived from an EMBL/GenBank/DDBJ whole genome shotgun (WGS) entry which is preliminary data.</text>
</comment>
<feature type="transmembrane region" description="Helical" evidence="7">
    <location>
        <begin position="182"/>
        <end position="202"/>
    </location>
</feature>
<reference evidence="9" key="2">
    <citation type="submission" date="2021-04" db="EMBL/GenBank/DDBJ databases">
        <authorList>
            <person name="Gilroy R."/>
        </authorList>
    </citation>
    <scope>NUCLEOTIDE SEQUENCE</scope>
    <source>
        <strain evidence="9">CHK32-1732</strain>
    </source>
</reference>
<dbReference type="GO" id="GO:0005886">
    <property type="term" value="C:plasma membrane"/>
    <property type="evidence" value="ECO:0007669"/>
    <property type="project" value="UniProtKB-SubCell"/>
</dbReference>
<evidence type="ECO:0000256" key="1">
    <source>
        <dbReference type="ARBA" id="ARBA00004651"/>
    </source>
</evidence>
<protein>
    <submittedName>
        <fullName evidence="9">ABC transporter permease</fullName>
    </submittedName>
</protein>
<reference evidence="9" key="1">
    <citation type="journal article" date="2021" name="PeerJ">
        <title>Extensive microbial diversity within the chicken gut microbiome revealed by metagenomics and culture.</title>
        <authorList>
            <person name="Gilroy R."/>
            <person name="Ravi A."/>
            <person name="Getino M."/>
            <person name="Pursley I."/>
            <person name="Horton D.L."/>
            <person name="Alikhan N.F."/>
            <person name="Baker D."/>
            <person name="Gharbi K."/>
            <person name="Hall N."/>
            <person name="Watson M."/>
            <person name="Adriaenssens E.M."/>
            <person name="Foster-Nyarko E."/>
            <person name="Jarju S."/>
            <person name="Secka A."/>
            <person name="Antonio M."/>
            <person name="Oren A."/>
            <person name="Chaudhuri R.R."/>
            <person name="La Ragione R."/>
            <person name="Hildebrand F."/>
            <person name="Pallen M.J."/>
        </authorList>
    </citation>
    <scope>NUCLEOTIDE SEQUENCE</scope>
    <source>
        <strain evidence="9">CHK32-1732</strain>
    </source>
</reference>
<comment type="subcellular location">
    <subcellularLocation>
        <location evidence="1 7">Cell membrane</location>
        <topology evidence="1 7">Multi-pass membrane protein</topology>
    </subcellularLocation>
</comment>
<feature type="transmembrane region" description="Helical" evidence="7">
    <location>
        <begin position="12"/>
        <end position="30"/>
    </location>
</feature>
<dbReference type="PANTHER" id="PTHR43163:SF6">
    <property type="entry name" value="DIPEPTIDE TRANSPORT SYSTEM PERMEASE PROTEIN DPPB-RELATED"/>
    <property type="match status" value="1"/>
</dbReference>
<dbReference type="GO" id="GO:0055085">
    <property type="term" value="P:transmembrane transport"/>
    <property type="evidence" value="ECO:0007669"/>
    <property type="project" value="InterPro"/>
</dbReference>
<keyword evidence="4 7" id="KW-0812">Transmembrane</keyword>
<dbReference type="EMBL" id="DXGC01000077">
    <property type="protein sequence ID" value="HIW91868.1"/>
    <property type="molecule type" value="Genomic_DNA"/>
</dbReference>
<dbReference type="SUPFAM" id="SSF161098">
    <property type="entry name" value="MetI-like"/>
    <property type="match status" value="1"/>
</dbReference>
<evidence type="ECO:0000256" key="7">
    <source>
        <dbReference type="RuleBase" id="RU363032"/>
    </source>
</evidence>
<evidence type="ECO:0000256" key="6">
    <source>
        <dbReference type="ARBA" id="ARBA00023136"/>
    </source>
</evidence>
<evidence type="ECO:0000256" key="2">
    <source>
        <dbReference type="ARBA" id="ARBA00022448"/>
    </source>
</evidence>
<evidence type="ECO:0000256" key="5">
    <source>
        <dbReference type="ARBA" id="ARBA00022989"/>
    </source>
</evidence>
<keyword evidence="6 7" id="KW-0472">Membrane</keyword>
<dbReference type="InterPro" id="IPR000515">
    <property type="entry name" value="MetI-like"/>
</dbReference>
<dbReference type="InterPro" id="IPR045621">
    <property type="entry name" value="BPD_transp_1_N"/>
</dbReference>
<keyword evidence="5 7" id="KW-1133">Transmembrane helix</keyword>
<dbReference type="CDD" id="cd06261">
    <property type="entry name" value="TM_PBP2"/>
    <property type="match status" value="1"/>
</dbReference>
<feature type="transmembrane region" description="Helical" evidence="7">
    <location>
        <begin position="252"/>
        <end position="272"/>
    </location>
</feature>
<feature type="transmembrane region" description="Helical" evidence="7">
    <location>
        <begin position="135"/>
        <end position="162"/>
    </location>
</feature>
<gene>
    <name evidence="9" type="ORF">H9870_09440</name>
</gene>
<evidence type="ECO:0000313" key="9">
    <source>
        <dbReference type="EMBL" id="HIW91868.1"/>
    </source>
</evidence>
<dbReference type="PROSITE" id="PS50928">
    <property type="entry name" value="ABC_TM1"/>
    <property type="match status" value="1"/>
</dbReference>
<organism evidence="9 10">
    <name type="scientific">Candidatus Corynebacterium avicola</name>
    <dbReference type="NCBI Taxonomy" id="2838527"/>
    <lineage>
        <taxon>Bacteria</taxon>
        <taxon>Bacillati</taxon>
        <taxon>Actinomycetota</taxon>
        <taxon>Actinomycetes</taxon>
        <taxon>Mycobacteriales</taxon>
        <taxon>Corynebacteriaceae</taxon>
        <taxon>Corynebacterium</taxon>
    </lineage>
</organism>
<feature type="transmembrane region" description="Helical" evidence="7">
    <location>
        <begin position="284"/>
        <end position="305"/>
    </location>
</feature>
<name>A0A9D1RRE0_9CORY</name>
<dbReference type="Gene3D" id="1.10.3720.10">
    <property type="entry name" value="MetI-like"/>
    <property type="match status" value="1"/>
</dbReference>
<dbReference type="Proteomes" id="UP000824190">
    <property type="component" value="Unassembled WGS sequence"/>
</dbReference>
<dbReference type="PANTHER" id="PTHR43163">
    <property type="entry name" value="DIPEPTIDE TRANSPORT SYSTEM PERMEASE PROTEIN DPPB-RELATED"/>
    <property type="match status" value="1"/>
</dbReference>
<evidence type="ECO:0000313" key="10">
    <source>
        <dbReference type="Proteomes" id="UP000824190"/>
    </source>
</evidence>
<sequence>MKTYLLKRLPSALAVIVVGSIVVFALLRLVPGDPAASLAGSDATPEAVAAIREELGLNASPISQYFSWIGDILTFNLGQSLVIGGDIASLITESLGRTVLLTVTAVVFAVILALLFSVGAELINRRWAHSVTTAFATLGVAVPTFVTGTVAIILFGVVFIVLPAGGVPRDGLLARPDITFQYLLLPALCLSLPAAAALTRFLSNSIQAELGQPYVTTARAVGVSRRRILLTQVLPNALPPAVTVLGLQIGQLLGGALIIEALFAWPGVGYLVQQAVAQRDYPVVQVVLLLSVVLFVIIQLLTDLIHSTLDPRIRLEGAR</sequence>
<keyword evidence="2 7" id="KW-0813">Transport</keyword>